<feature type="coiled-coil region" evidence="1">
    <location>
        <begin position="487"/>
        <end position="535"/>
    </location>
</feature>
<feature type="coiled-coil region" evidence="1">
    <location>
        <begin position="599"/>
        <end position="735"/>
    </location>
</feature>
<keyword evidence="3" id="KW-0547">Nucleotide-binding</keyword>
<keyword evidence="3" id="KW-0067">ATP-binding</keyword>
<keyword evidence="1" id="KW-0175">Coiled coil</keyword>
<reference evidence="4" key="1">
    <citation type="journal article" date="2018" name="Front. Microbiol.">
        <title>Genome-Based Analysis Reveals the Taxonomy and Diversity of the Family Idiomarinaceae.</title>
        <authorList>
            <person name="Liu Y."/>
            <person name="Lai Q."/>
            <person name="Shao Z."/>
        </authorList>
    </citation>
    <scope>NUCLEOTIDE SEQUENCE [LARGE SCALE GENOMIC DNA]</scope>
    <source>
        <strain evidence="4">SW15</strain>
    </source>
</reference>
<proteinExistence type="predicted"/>
<gene>
    <name evidence="3" type="ORF">CWE21_00675</name>
</gene>
<dbReference type="GO" id="GO:0005524">
    <property type="term" value="F:ATP binding"/>
    <property type="evidence" value="ECO:0007669"/>
    <property type="project" value="UniProtKB-KW"/>
</dbReference>
<evidence type="ECO:0000313" key="4">
    <source>
        <dbReference type="Proteomes" id="UP000286678"/>
    </source>
</evidence>
<accession>A0A432XPV6</accession>
<feature type="coiled-coil region" evidence="1">
    <location>
        <begin position="236"/>
        <end position="441"/>
    </location>
</feature>
<dbReference type="InterPro" id="IPR021979">
    <property type="entry name" value="DUF3584"/>
</dbReference>
<feature type="coiled-coil region" evidence="1">
    <location>
        <begin position="827"/>
        <end position="872"/>
    </location>
</feature>
<dbReference type="Pfam" id="PF12128">
    <property type="entry name" value="DUF3584"/>
    <property type="match status" value="1"/>
</dbReference>
<dbReference type="AlphaFoldDB" id="A0A432XPV6"/>
<name>A0A432XPV6_9GAMM</name>
<keyword evidence="4" id="KW-1185">Reference proteome</keyword>
<dbReference type="Proteomes" id="UP000286678">
    <property type="component" value="Unassembled WGS sequence"/>
</dbReference>
<feature type="coiled-coil region" evidence="1">
    <location>
        <begin position="774"/>
        <end position="801"/>
    </location>
</feature>
<sequence length="1224" mass="140491">MAKLLKIIMINGHMPGVVELDLDGHTNICGSNASGKTTLQRMVPVFYGELPNKVVPRTRENFDKYYLPFKNSYVIYAYERPTQGPAHVVLTKRADGVDYRFVDAAYEPQWYLQQNKQGTVARDYSDWMSQLKQAGIETSHKISAVSEYRSIILNDIKLERSQRAERLKAKKLAAKFALAPDGFALRHIEKLVSAVHAKEGKMDTLKSMLAAILEEDGYERPENTFTRAKIQHWLQQMRQYMKVEQLQAQLQKLQQLNSERTHTNEGLWHLKSVLEEDYAQLQTQQADLEAQLQEWKRKRDVAEDNYNRELRTLLDTKQEASAELEAAESKLERAQVTYDRYRDEDMEAWGRALEKLPQQREELQQLEEHYRLLLDKHKDAQSQLDAEKLKLQQRLDKVRTQLQTQKDAHQAELAQLNESFNDSLEAGRRALQQQQNALQQSFTPQLQDTREQLAQQKATSQNSGLNEAEQEAIQLADARFEACMDALELAQGEVDQALKQLELRRKERLQSSEQVNQARRNEAAANDTLETLRQRLKPAAGSLRQFLRDNVEHWQHSFGKVLAEPLLQRTDLLPQKSGAENETIFGVKLDLQALELPEHAATEERLIELLEQAEAELAQRLKERKDSESQLHKANEAVTEAEQLEAKALQKRKGSKADLDYARDHKARLQQEHKAALQQRKQQAVQQVAKLEQHLASLEQQLQQQLAELESDAKAAELERKAEHQEAQQQFLDAMAECDQESQRKSAQTKEQMHDLEQAFNGKLAADGVDKAKLERTKTAMQALEEQIQLTEQQRESYRAYQAFMADEWKLQRPKWQQQELQARQALREGENALAKLKSDYQRETEDLKAQIKTAEARRAQQKELLAQLQAMVARMAALPVALQPDKLNSQAVGDVNERLVRAHDLFEQAQKVEKELQHQLTQFESELHKDVDSDFSRFIEKSLAELGEAPEMGARVEALANLLSILEDRQEQTINKGITIGKGLVDVFTVFDDIHKRVNDFSRRLTQEVSDDLPLDAIQKAEVKISSTIDELGFWAPLKAMAKHYKQWRQSGELVPSQAYLDELAQVAELIRSDQDYSIESLLRLELHIQEKGQAMVIRNDRQLLESSSHGMAYLILVKFLLAFTRLLRPADAGVVLHWPVDEIGTLAYHNVEKLFAACDHNAIYIVGAFPNPESDVLLLFNHRYLIEPHHEQPNKGQLKRIKPRLSPLAEKLAQLSEAEVEA</sequence>
<evidence type="ECO:0000256" key="1">
    <source>
        <dbReference type="SAM" id="Coils"/>
    </source>
</evidence>
<evidence type="ECO:0000313" key="3">
    <source>
        <dbReference type="EMBL" id="RUO50651.1"/>
    </source>
</evidence>
<evidence type="ECO:0000256" key="2">
    <source>
        <dbReference type="SAM" id="MobiDB-lite"/>
    </source>
</evidence>
<dbReference type="RefSeq" id="WP_126832197.1">
    <property type="nucleotide sequence ID" value="NZ_PIPT01000001.1"/>
</dbReference>
<feature type="compositionally biased region" description="Polar residues" evidence="2">
    <location>
        <begin position="447"/>
        <end position="465"/>
    </location>
</feature>
<dbReference type="EMBL" id="PIPT01000001">
    <property type="protein sequence ID" value="RUO50651.1"/>
    <property type="molecule type" value="Genomic_DNA"/>
</dbReference>
<comment type="caution">
    <text evidence="3">The sequence shown here is derived from an EMBL/GenBank/DDBJ whole genome shotgun (WGS) entry which is preliminary data.</text>
</comment>
<feature type="region of interest" description="Disordered" evidence="2">
    <location>
        <begin position="447"/>
        <end position="469"/>
    </location>
</feature>
<protein>
    <submittedName>
        <fullName evidence="3">ATP-binding protein</fullName>
    </submittedName>
</protein>
<organism evidence="3 4">
    <name type="scientific">Pseudidiomarina aquimaris</name>
    <dbReference type="NCBI Taxonomy" id="641841"/>
    <lineage>
        <taxon>Bacteria</taxon>
        <taxon>Pseudomonadati</taxon>
        <taxon>Pseudomonadota</taxon>
        <taxon>Gammaproteobacteria</taxon>
        <taxon>Alteromonadales</taxon>
        <taxon>Idiomarinaceae</taxon>
        <taxon>Pseudidiomarina</taxon>
    </lineage>
</organism>
<dbReference type="OrthoDB" id="9810371at2"/>